<evidence type="ECO:0000256" key="1">
    <source>
        <dbReference type="ARBA" id="ARBA00022679"/>
    </source>
</evidence>
<dbReference type="PANTHER" id="PTHR43792">
    <property type="entry name" value="GNAT FAMILY, PUTATIVE (AFU_ORTHOLOGUE AFUA_3G00765)-RELATED-RELATED"/>
    <property type="match status" value="1"/>
</dbReference>
<dbReference type="Gene3D" id="3.40.630.30">
    <property type="match status" value="1"/>
</dbReference>
<comment type="caution">
    <text evidence="5">The sequence shown here is derived from an EMBL/GenBank/DDBJ whole genome shotgun (WGS) entry which is preliminary data.</text>
</comment>
<dbReference type="SUPFAM" id="SSF55729">
    <property type="entry name" value="Acyl-CoA N-acyltransferases (Nat)"/>
    <property type="match status" value="1"/>
</dbReference>
<evidence type="ECO:0000256" key="3">
    <source>
        <dbReference type="ARBA" id="ARBA00038502"/>
    </source>
</evidence>
<dbReference type="AlphaFoldDB" id="A0A3R9P062"/>
<dbReference type="Pfam" id="PF13302">
    <property type="entry name" value="Acetyltransf_3"/>
    <property type="match status" value="1"/>
</dbReference>
<proteinExistence type="inferred from homology"/>
<dbReference type="EMBL" id="RSDW01000001">
    <property type="protein sequence ID" value="RSL18929.1"/>
    <property type="molecule type" value="Genomic_DNA"/>
</dbReference>
<evidence type="ECO:0000259" key="4">
    <source>
        <dbReference type="Pfam" id="PF13302"/>
    </source>
</evidence>
<dbReference type="InterPro" id="IPR016181">
    <property type="entry name" value="Acyl_CoA_acyltransferase"/>
</dbReference>
<keyword evidence="6" id="KW-1185">Reference proteome</keyword>
<name>A0A3R9P062_9BACT</name>
<dbReference type="GO" id="GO:0016747">
    <property type="term" value="F:acyltransferase activity, transferring groups other than amino-acyl groups"/>
    <property type="evidence" value="ECO:0007669"/>
    <property type="project" value="InterPro"/>
</dbReference>
<keyword evidence="2" id="KW-0012">Acyltransferase</keyword>
<keyword evidence="1 5" id="KW-0808">Transferase</keyword>
<comment type="similarity">
    <text evidence="3">Belongs to the acetyltransferase family. RimJ subfamily.</text>
</comment>
<reference evidence="5 6" key="1">
    <citation type="submission" date="2018-12" db="EMBL/GenBank/DDBJ databases">
        <title>Sequencing of bacterial isolates from soil warming experiment in Harvard Forest, Massachusetts, USA.</title>
        <authorList>
            <person name="Deangelis K."/>
        </authorList>
    </citation>
    <scope>NUCLEOTIDE SEQUENCE [LARGE SCALE GENOMIC DNA]</scope>
    <source>
        <strain evidence="5 6">EB153</strain>
    </source>
</reference>
<dbReference type="Proteomes" id="UP000269669">
    <property type="component" value="Unassembled WGS sequence"/>
</dbReference>
<dbReference type="PANTHER" id="PTHR43792:SF8">
    <property type="entry name" value="[RIBOSOMAL PROTEIN US5]-ALANINE N-ACETYLTRANSFERASE"/>
    <property type="match status" value="1"/>
</dbReference>
<dbReference type="RefSeq" id="WP_125487206.1">
    <property type="nucleotide sequence ID" value="NZ_RSDW01000001.1"/>
</dbReference>
<sequence length="183" mass="20732">MTPHLETSRLILRPLALSDAEQTQRLFPQWEIVRFLNASVPWPYPPDGALSFYRDVALPAVEGGFEWHWTLRLKSAPGLHIGTILLAEQADDNRGFWLGLPWQGRGLMSEALIAVTDFWFGALGRTTLRTKKASGNMASIRLSEKTGMRKTGTQMHHFVSGELPAEIWEINADEWAQHIRERA</sequence>
<protein>
    <submittedName>
        <fullName evidence="5">RimJ/RimL family protein N-acetyltransferase</fullName>
    </submittedName>
</protein>
<evidence type="ECO:0000256" key="2">
    <source>
        <dbReference type="ARBA" id="ARBA00023315"/>
    </source>
</evidence>
<evidence type="ECO:0000313" key="5">
    <source>
        <dbReference type="EMBL" id="RSL18929.1"/>
    </source>
</evidence>
<organism evidence="5 6">
    <name type="scientific">Edaphobacter aggregans</name>
    <dbReference type="NCBI Taxonomy" id="570835"/>
    <lineage>
        <taxon>Bacteria</taxon>
        <taxon>Pseudomonadati</taxon>
        <taxon>Acidobacteriota</taxon>
        <taxon>Terriglobia</taxon>
        <taxon>Terriglobales</taxon>
        <taxon>Acidobacteriaceae</taxon>
        <taxon>Edaphobacter</taxon>
    </lineage>
</organism>
<feature type="domain" description="N-acetyltransferase" evidence="4">
    <location>
        <begin position="9"/>
        <end position="149"/>
    </location>
</feature>
<dbReference type="InterPro" id="IPR000182">
    <property type="entry name" value="GNAT_dom"/>
</dbReference>
<evidence type="ECO:0000313" key="6">
    <source>
        <dbReference type="Proteomes" id="UP000269669"/>
    </source>
</evidence>
<dbReference type="OrthoDB" id="9785602at2"/>
<accession>A0A3R9P062</accession>
<gene>
    <name evidence="5" type="ORF">EDE15_4539</name>
</gene>
<dbReference type="InterPro" id="IPR051531">
    <property type="entry name" value="N-acetyltransferase"/>
</dbReference>